<dbReference type="PANTHER" id="PTHR47505:SF1">
    <property type="entry name" value="DNA UTILIZATION PROTEIN YHGH"/>
    <property type="match status" value="1"/>
</dbReference>
<evidence type="ECO:0000259" key="2">
    <source>
        <dbReference type="Pfam" id="PF00156"/>
    </source>
</evidence>
<dbReference type="RefSeq" id="WP_011066909.1">
    <property type="nucleotide sequence ID" value="NC_004193.1"/>
</dbReference>
<dbReference type="Proteomes" id="UP000000822">
    <property type="component" value="Chromosome"/>
</dbReference>
<dbReference type="HOGENOM" id="CLU_054549_4_0_9"/>
<evidence type="ECO:0000256" key="1">
    <source>
        <dbReference type="ARBA" id="ARBA00008007"/>
    </source>
</evidence>
<organism evidence="3 4">
    <name type="scientific">Oceanobacillus iheyensis (strain DSM 14371 / CIP 107618 / JCM 11309 / KCTC 3954 / HTE831)</name>
    <dbReference type="NCBI Taxonomy" id="221109"/>
    <lineage>
        <taxon>Bacteria</taxon>
        <taxon>Bacillati</taxon>
        <taxon>Bacillota</taxon>
        <taxon>Bacilli</taxon>
        <taxon>Bacillales</taxon>
        <taxon>Bacillaceae</taxon>
        <taxon>Oceanobacillus</taxon>
    </lineage>
</organism>
<accession>Q8ENG7</accession>
<reference evidence="3 4" key="1">
    <citation type="journal article" date="2001" name="FEMS Microbiol. Lett.">
        <title>Oceanobacillus iheyensis gen. nov., sp. nov., a deep-sea extremely halotolerant and alkaliphilic species isolated from a depth of 1050 m on the Iheya Ridge.</title>
        <authorList>
            <person name="Lu J."/>
            <person name="Nogi Y."/>
            <person name="Takami H."/>
        </authorList>
    </citation>
    <scope>NUCLEOTIDE SEQUENCE [LARGE SCALE GENOMIC DNA]</scope>
    <source>
        <strain evidence="4">DSM 14371 / CIP 107618 / JCM 11309 / KCTC 3954 / HTE831</strain>
    </source>
</reference>
<comment type="similarity">
    <text evidence="1">Belongs to the ComF/GntX family.</text>
</comment>
<gene>
    <name evidence="3" type="ordered locus">OB2516</name>
</gene>
<dbReference type="STRING" id="221109.gene:10734768"/>
<name>Q8ENG7_OCEIH</name>
<dbReference type="Pfam" id="PF00156">
    <property type="entry name" value="Pribosyltran"/>
    <property type="match status" value="1"/>
</dbReference>
<dbReference type="Gene3D" id="3.40.50.2020">
    <property type="match status" value="1"/>
</dbReference>
<feature type="domain" description="Phosphoribosyltransferase" evidence="2">
    <location>
        <begin position="136"/>
        <end position="223"/>
    </location>
</feature>
<dbReference type="PhylomeDB" id="Q8ENG7"/>
<dbReference type="OrthoDB" id="9779910at2"/>
<dbReference type="PANTHER" id="PTHR47505">
    <property type="entry name" value="DNA UTILIZATION PROTEIN YHGH"/>
    <property type="match status" value="1"/>
</dbReference>
<dbReference type="AlphaFoldDB" id="Q8ENG7"/>
<protein>
    <submittedName>
        <fullName evidence="3">Late competence protein</fullName>
    </submittedName>
</protein>
<dbReference type="EMBL" id="BA000028">
    <property type="protein sequence ID" value="BAC14472.1"/>
    <property type="molecule type" value="Genomic_DNA"/>
</dbReference>
<dbReference type="InterPro" id="IPR000836">
    <property type="entry name" value="PRTase_dom"/>
</dbReference>
<proteinExistence type="inferred from homology"/>
<evidence type="ECO:0000313" key="4">
    <source>
        <dbReference type="Proteomes" id="UP000000822"/>
    </source>
</evidence>
<dbReference type="CDD" id="cd06223">
    <property type="entry name" value="PRTases_typeI"/>
    <property type="match status" value="1"/>
</dbReference>
<dbReference type="eggNOG" id="COG1040">
    <property type="taxonomic scope" value="Bacteria"/>
</dbReference>
<dbReference type="InterPro" id="IPR029057">
    <property type="entry name" value="PRTase-like"/>
</dbReference>
<keyword evidence="4" id="KW-1185">Reference proteome</keyword>
<dbReference type="KEGG" id="oih:OB2516"/>
<sequence>MNQCLSCGQSMDTTVSWGNWLTFKRDQVICSNCSLYMEKITGSRCSICSRPSELTICHDCTEWNQLGEVIQFNYSVFLYNEWMKNIISLWKFRGDYVLREIFRDELKYAFDRVFIDQKKELILVPVPLSDKRMKERGFNQALALAEMLDMPIQQAIGRKVSDKQSKKSRVERLKSTNPFYSSSPIRKNVVLIDDIYTTGTTIRQAASILLENGCPEVYAFTLLRG</sequence>
<dbReference type="InterPro" id="IPR051910">
    <property type="entry name" value="ComF/GntX_DNA_util-trans"/>
</dbReference>
<evidence type="ECO:0000313" key="3">
    <source>
        <dbReference type="EMBL" id="BAC14472.1"/>
    </source>
</evidence>
<reference evidence="3 4" key="2">
    <citation type="journal article" date="2002" name="Nucleic Acids Res.">
        <title>Genome sequence of Oceanobacillus iheyensis isolated from the Iheya Ridge and its unexpected adaptive capabilities to extreme environments.</title>
        <authorList>
            <person name="Takami H."/>
            <person name="Takaki Y."/>
            <person name="Uchiyama I."/>
        </authorList>
    </citation>
    <scope>NUCLEOTIDE SEQUENCE [LARGE SCALE GENOMIC DNA]</scope>
    <source>
        <strain evidence="4">DSM 14371 / CIP 107618 / JCM 11309 / KCTC 3954 / HTE831</strain>
    </source>
</reference>
<dbReference type="SUPFAM" id="SSF53271">
    <property type="entry name" value="PRTase-like"/>
    <property type="match status" value="1"/>
</dbReference>